<dbReference type="EMBL" id="UIDD01000008">
    <property type="protein sequence ID" value="SUQ63613.1"/>
    <property type="molecule type" value="Genomic_DNA"/>
</dbReference>
<dbReference type="AlphaFoldDB" id="A0A380T0R8"/>
<reference evidence="2" key="1">
    <citation type="submission" date="2018-07" db="EMBL/GenBank/DDBJ databases">
        <authorList>
            <person name="Blom J."/>
        </authorList>
    </citation>
    <scope>NUCLEOTIDE SEQUENCE [LARGE SCALE GENOMIC DNA]</scope>
    <source>
        <strain evidence="2">CCOS 864</strain>
    </source>
</reference>
<keyword evidence="2" id="KW-1185">Reference proteome</keyword>
<sequence length="89" mass="9822">MKRLRKQEQPLNELQTKRFQQAVREVSEAVNATGEAKKVTVSYLFKSGSGTPQVTMIKGSGKLEIRAPIEFPLLDAQKLVGMCGSRPCS</sequence>
<dbReference type="Proteomes" id="UP000255177">
    <property type="component" value="Unassembled WGS sequence"/>
</dbReference>
<evidence type="ECO:0000313" key="1">
    <source>
        <dbReference type="EMBL" id="SUQ63613.1"/>
    </source>
</evidence>
<proteinExistence type="predicted"/>
<protein>
    <submittedName>
        <fullName evidence="1">Caspase-1, p20</fullName>
    </submittedName>
</protein>
<name>A0A380T0R8_9PSED</name>
<gene>
    <name evidence="1" type="ORF">CCOS864_03065</name>
</gene>
<organism evidence="1 2">
    <name type="scientific">Pseudomonas wadenswilerensis</name>
    <dbReference type="NCBI Taxonomy" id="1785161"/>
    <lineage>
        <taxon>Bacteria</taxon>
        <taxon>Pseudomonadati</taxon>
        <taxon>Pseudomonadota</taxon>
        <taxon>Gammaproteobacteria</taxon>
        <taxon>Pseudomonadales</taxon>
        <taxon>Pseudomonadaceae</taxon>
        <taxon>Pseudomonas</taxon>
    </lineage>
</organism>
<evidence type="ECO:0000313" key="2">
    <source>
        <dbReference type="Proteomes" id="UP000255177"/>
    </source>
</evidence>
<accession>A0A380T0R8</accession>